<reference evidence="7 8" key="1">
    <citation type="submission" date="2019-12" db="EMBL/GenBank/DDBJ databases">
        <authorList>
            <person name="Huq M.A."/>
        </authorList>
    </citation>
    <scope>NUCLEOTIDE SEQUENCE [LARGE SCALE GENOMIC DNA]</scope>
    <source>
        <strain evidence="7 8">MAH-25</strain>
    </source>
</reference>
<evidence type="ECO:0000313" key="7">
    <source>
        <dbReference type="EMBL" id="MVQ28493.1"/>
    </source>
</evidence>
<dbReference type="Gene3D" id="3.30.499.10">
    <property type="entry name" value="Aconitase, domain 3"/>
    <property type="match status" value="2"/>
</dbReference>
<keyword evidence="5" id="KW-0456">Lyase</keyword>
<dbReference type="RefSeq" id="WP_157396594.1">
    <property type="nucleotide sequence ID" value="NZ_WSEL01000003.1"/>
</dbReference>
<dbReference type="EMBL" id="WSEL01000003">
    <property type="protein sequence ID" value="MVQ28493.1"/>
    <property type="molecule type" value="Genomic_DNA"/>
</dbReference>
<evidence type="ECO:0000256" key="5">
    <source>
        <dbReference type="ARBA" id="ARBA00023239"/>
    </source>
</evidence>
<proteinExistence type="predicted"/>
<evidence type="ECO:0000259" key="6">
    <source>
        <dbReference type="Pfam" id="PF00330"/>
    </source>
</evidence>
<gene>
    <name evidence="7" type="ORF">GON04_03480</name>
</gene>
<comment type="caution">
    <text evidence="7">The sequence shown here is derived from an EMBL/GenBank/DDBJ whole genome shotgun (WGS) entry which is preliminary data.</text>
</comment>
<dbReference type="Proteomes" id="UP000469385">
    <property type="component" value="Unassembled WGS sequence"/>
</dbReference>
<dbReference type="Pfam" id="PF00330">
    <property type="entry name" value="Aconitase"/>
    <property type="match status" value="1"/>
</dbReference>
<keyword evidence="8" id="KW-1185">Reference proteome</keyword>
<dbReference type="SUPFAM" id="SSF53732">
    <property type="entry name" value="Aconitase iron-sulfur domain"/>
    <property type="match status" value="1"/>
</dbReference>
<evidence type="ECO:0000256" key="4">
    <source>
        <dbReference type="ARBA" id="ARBA00023014"/>
    </source>
</evidence>
<accession>A0A6N8IRJ5</accession>
<evidence type="ECO:0000256" key="1">
    <source>
        <dbReference type="ARBA" id="ARBA00011271"/>
    </source>
</evidence>
<dbReference type="GO" id="GO:0043436">
    <property type="term" value="P:oxoacid metabolic process"/>
    <property type="evidence" value="ECO:0007669"/>
    <property type="project" value="UniProtKB-ARBA"/>
</dbReference>
<dbReference type="GO" id="GO:0051536">
    <property type="term" value="F:iron-sulfur cluster binding"/>
    <property type="evidence" value="ECO:0007669"/>
    <property type="project" value="UniProtKB-KW"/>
</dbReference>
<evidence type="ECO:0000256" key="2">
    <source>
        <dbReference type="ARBA" id="ARBA00022723"/>
    </source>
</evidence>
<dbReference type="GO" id="GO:0016829">
    <property type="term" value="F:lyase activity"/>
    <property type="evidence" value="ECO:0007669"/>
    <property type="project" value="UniProtKB-KW"/>
</dbReference>
<dbReference type="InterPro" id="IPR050067">
    <property type="entry name" value="IPM_dehydratase_rel_enz"/>
</dbReference>
<comment type="subunit">
    <text evidence="1">Heterodimer of LeuC and LeuD.</text>
</comment>
<name>A0A6N8IRJ5_9BURK</name>
<organism evidence="7 8">
    <name type="scientific">Ramlibacter pinisoli</name>
    <dbReference type="NCBI Taxonomy" id="2682844"/>
    <lineage>
        <taxon>Bacteria</taxon>
        <taxon>Pseudomonadati</taxon>
        <taxon>Pseudomonadota</taxon>
        <taxon>Betaproteobacteria</taxon>
        <taxon>Burkholderiales</taxon>
        <taxon>Comamonadaceae</taxon>
        <taxon>Ramlibacter</taxon>
    </lineage>
</organism>
<keyword evidence="4" id="KW-0411">Iron-sulfur</keyword>
<evidence type="ECO:0000256" key="3">
    <source>
        <dbReference type="ARBA" id="ARBA00023004"/>
    </source>
</evidence>
<dbReference type="AlphaFoldDB" id="A0A6N8IRJ5"/>
<dbReference type="GO" id="GO:0046872">
    <property type="term" value="F:metal ion binding"/>
    <property type="evidence" value="ECO:0007669"/>
    <property type="project" value="UniProtKB-KW"/>
</dbReference>
<feature type="domain" description="Aconitase/3-isopropylmalate dehydratase large subunit alpha/beta/alpha" evidence="6">
    <location>
        <begin position="102"/>
        <end position="416"/>
    </location>
</feature>
<protein>
    <submittedName>
        <fullName evidence="7">3-isopropylmalate dehydratase</fullName>
    </submittedName>
</protein>
<dbReference type="PANTHER" id="PTHR43822:SF21">
    <property type="entry name" value="3-ISOPROPYLMALATE DEHYDRATASE LARGE SUBUNIT 1"/>
    <property type="match status" value="1"/>
</dbReference>
<dbReference type="PRINTS" id="PR00415">
    <property type="entry name" value="ACONITASE"/>
</dbReference>
<evidence type="ECO:0000313" key="8">
    <source>
        <dbReference type="Proteomes" id="UP000469385"/>
    </source>
</evidence>
<dbReference type="InterPro" id="IPR015931">
    <property type="entry name" value="Acnase/IPM_dHydase_lsu_aba_1/3"/>
</dbReference>
<keyword evidence="2" id="KW-0479">Metal-binding</keyword>
<dbReference type="InterPro" id="IPR036008">
    <property type="entry name" value="Aconitase_4Fe-4S_dom"/>
</dbReference>
<keyword evidence="3" id="KW-0408">Iron</keyword>
<dbReference type="PANTHER" id="PTHR43822">
    <property type="entry name" value="HOMOACONITASE, MITOCHONDRIAL-RELATED"/>
    <property type="match status" value="1"/>
</dbReference>
<sequence>MSAGRSVAAMTMAEKMLARAAGLAACKAGDMLQPEPDAVIVHDGYVESLYKELSGLGYRRISRPERMAFVTDHDVIYTTPRVAERGLANRRIAREWRVGHFSDVGQNGHGHLFPMETGMVRPGHVVFAYDPHCTNFGAIGALALGVLGEICVVAATGTLLTQVPGSVRVTLTGAWRPGVHARDLGFALSHALTSGRLAAPYDGRVFEFCGPAVEAMPIASRVGLCNTLTEIGALSVLFPPMTLDGRPVPELASLVGDDDAGYEADVGWDLSALEPQVALPGAPDKAAPLASVADQRIDHAYIGSCGSAMYEDFSEAAAFLRGRSLAPGVRMVVVPGTTRIARRLSDDGVLQVFLDAGASVLPPGCGPCAGGRTGQLAAGEVSISTAATNSAGRMGSPTSLAYLASPLTVAASAVAGRITAPHPTA</sequence>
<dbReference type="InterPro" id="IPR001030">
    <property type="entry name" value="Acoase/IPM_deHydtase_lsu_aba"/>
</dbReference>